<organism evidence="1 2">
    <name type="scientific">Streptomyces gamaensis</name>
    <dbReference type="NCBI Taxonomy" id="1763542"/>
    <lineage>
        <taxon>Bacteria</taxon>
        <taxon>Bacillati</taxon>
        <taxon>Actinomycetota</taxon>
        <taxon>Actinomycetes</taxon>
        <taxon>Kitasatosporales</taxon>
        <taxon>Streptomycetaceae</taxon>
        <taxon>Streptomyces</taxon>
    </lineage>
</organism>
<keyword evidence="2" id="KW-1185">Reference proteome</keyword>
<proteinExistence type="predicted"/>
<gene>
    <name evidence="1" type="ORF">ACFP1Z_32695</name>
</gene>
<dbReference type="Proteomes" id="UP001596083">
    <property type="component" value="Unassembled WGS sequence"/>
</dbReference>
<comment type="caution">
    <text evidence="1">The sequence shown here is derived from an EMBL/GenBank/DDBJ whole genome shotgun (WGS) entry which is preliminary data.</text>
</comment>
<sequence>MSVGMSNNLPKRGERVWDPATQRVGVVQWVGSLWGPNDGRRATRPDDQVILRPPRGGIEWVARAGTMKPYEEAGQEAGERV</sequence>
<reference evidence="2" key="1">
    <citation type="journal article" date="2019" name="Int. J. Syst. Evol. Microbiol.">
        <title>The Global Catalogue of Microorganisms (GCM) 10K type strain sequencing project: providing services to taxonomists for standard genome sequencing and annotation.</title>
        <authorList>
            <consortium name="The Broad Institute Genomics Platform"/>
            <consortium name="The Broad Institute Genome Sequencing Center for Infectious Disease"/>
            <person name="Wu L."/>
            <person name="Ma J."/>
        </authorList>
    </citation>
    <scope>NUCLEOTIDE SEQUENCE [LARGE SCALE GENOMIC DNA]</scope>
    <source>
        <strain evidence="2">CGMCC 4.7304</strain>
    </source>
</reference>
<evidence type="ECO:0000313" key="2">
    <source>
        <dbReference type="Proteomes" id="UP001596083"/>
    </source>
</evidence>
<dbReference type="EMBL" id="JBHSPB010000039">
    <property type="protein sequence ID" value="MFC5724916.1"/>
    <property type="molecule type" value="Genomic_DNA"/>
</dbReference>
<evidence type="ECO:0000313" key="1">
    <source>
        <dbReference type="EMBL" id="MFC5724916.1"/>
    </source>
</evidence>
<dbReference type="RefSeq" id="WP_390321545.1">
    <property type="nucleotide sequence ID" value="NZ_JBHSPB010000039.1"/>
</dbReference>
<accession>A0ABW0Z886</accession>
<protein>
    <submittedName>
        <fullName evidence="1">Uncharacterized protein</fullName>
    </submittedName>
</protein>
<name>A0ABW0Z886_9ACTN</name>